<dbReference type="AlphaFoldDB" id="A0A4U5P0P0"/>
<evidence type="ECO:0000256" key="4">
    <source>
        <dbReference type="ARBA" id="ARBA00023163"/>
    </source>
</evidence>
<evidence type="ECO:0000256" key="5">
    <source>
        <dbReference type="ARBA" id="ARBA00023242"/>
    </source>
</evidence>
<dbReference type="GO" id="GO:0000122">
    <property type="term" value="P:negative regulation of transcription by RNA polymerase II"/>
    <property type="evidence" value="ECO:0007669"/>
    <property type="project" value="TreeGrafter"/>
</dbReference>
<dbReference type="PANTHER" id="PTHR12855">
    <property type="entry name" value="DNA METHYLTRANSFERASE 1-ASSOCIATED PROTEIN 1 FAMILY MEMBER"/>
    <property type="match status" value="1"/>
</dbReference>
<comment type="caution">
    <text evidence="10">The sequence shown here is derived from an EMBL/GenBank/DDBJ whole genome shotgun (WGS) entry which is preliminary data.</text>
</comment>
<evidence type="ECO:0000256" key="3">
    <source>
        <dbReference type="ARBA" id="ARBA00023015"/>
    </source>
</evidence>
<keyword evidence="2" id="KW-0156">Chromatin regulator</keyword>
<reference evidence="10 11" key="1">
    <citation type="journal article" date="2015" name="Genome Biol.">
        <title>Comparative genomics of Steinernema reveals deeply conserved gene regulatory networks.</title>
        <authorList>
            <person name="Dillman A.R."/>
            <person name="Macchietto M."/>
            <person name="Porter C.F."/>
            <person name="Rogers A."/>
            <person name="Williams B."/>
            <person name="Antoshechkin I."/>
            <person name="Lee M.M."/>
            <person name="Goodwin Z."/>
            <person name="Lu X."/>
            <person name="Lewis E.E."/>
            <person name="Goodrich-Blair H."/>
            <person name="Stock S.P."/>
            <person name="Adams B.J."/>
            <person name="Sternberg P.W."/>
            <person name="Mortazavi A."/>
        </authorList>
    </citation>
    <scope>NUCLEOTIDE SEQUENCE [LARGE SCALE GENOMIC DNA]</scope>
    <source>
        <strain evidence="10 11">ALL</strain>
    </source>
</reference>
<dbReference type="Proteomes" id="UP000298663">
    <property type="component" value="Unassembled WGS sequence"/>
</dbReference>
<dbReference type="EMBL" id="AZBU02000003">
    <property type="protein sequence ID" value="TKR89193.1"/>
    <property type="molecule type" value="Genomic_DNA"/>
</dbReference>
<name>A0A4U5P0P0_STECR</name>
<keyword evidence="6" id="KW-0175">Coiled coil</keyword>
<feature type="domain" description="DNA methyltransferase 1-associated 1" evidence="8">
    <location>
        <begin position="286"/>
        <end position="431"/>
    </location>
</feature>
<sequence>MSHQILTRIAVLAAVYPRAPVDNCLFPASFPLLSLTWTDPIMNGDLKDIMDAKPGTPTLKNREPLALLNLTDTSSKKRSGKKKTLPDLKRPEGMNRELFEILRNHEDGEEHMASFKNKPKVPYVAQNDQIRNRRTRPWTVEGVDIPGRTDGFQMRRWTRSDRREESPFHVQRYEAPKVPSYTDEEFAAHLKTADWPSKEETDYLFKLVIRYSFRWIAIASCWDHTRFPNENRSTEDLKARYSWIHDKLNEVRGRDNVPVGYNLEKQKARKEALEKLHNRTQEQLDEEAMLVKELKKIDAKNVKTKAKKNVVAVKPEPVDINGNEELQASSFKECVNLNDDGFVPILRFSDFSYAHMRSNEMRLVQGNPQRKIVAVEAVEDTLGYAGPHGAFPELVDEFKAFRLQVVELQHLKDRLAKAEAEVKRLEDEAKARGVKIKKDNRKKKSSRMLTEVVISAEKKHQL</sequence>
<evidence type="ECO:0000256" key="7">
    <source>
        <dbReference type="SAM" id="MobiDB-lite"/>
    </source>
</evidence>
<comment type="subcellular location">
    <subcellularLocation>
        <location evidence="1">Nucleus</location>
    </subcellularLocation>
</comment>
<evidence type="ECO:0000256" key="1">
    <source>
        <dbReference type="ARBA" id="ARBA00004123"/>
    </source>
</evidence>
<dbReference type="GO" id="GO:0035267">
    <property type="term" value="C:NuA4 histone acetyltransferase complex"/>
    <property type="evidence" value="ECO:0007669"/>
    <property type="project" value="InterPro"/>
</dbReference>
<evidence type="ECO:0000256" key="6">
    <source>
        <dbReference type="SAM" id="Coils"/>
    </source>
</evidence>
<feature type="region of interest" description="Disordered" evidence="7">
    <location>
        <begin position="69"/>
        <end position="89"/>
    </location>
</feature>
<evidence type="ECO:0000313" key="10">
    <source>
        <dbReference type="EMBL" id="TKR89193.1"/>
    </source>
</evidence>
<evidence type="ECO:0000259" key="8">
    <source>
        <dbReference type="Pfam" id="PF05499"/>
    </source>
</evidence>
<keyword evidence="5" id="KW-0539">Nucleus</keyword>
<dbReference type="InterPro" id="IPR032563">
    <property type="entry name" value="DAMP1_SANT-like"/>
</dbReference>
<dbReference type="Gene3D" id="1.10.10.60">
    <property type="entry name" value="Homeodomain-like"/>
    <property type="match status" value="1"/>
</dbReference>
<gene>
    <name evidence="10" type="ORF">L596_013333</name>
</gene>
<evidence type="ECO:0000259" key="9">
    <source>
        <dbReference type="Pfam" id="PF16282"/>
    </source>
</evidence>
<feature type="domain" description="DAMP1 SANT/Myb-like" evidence="9">
    <location>
        <begin position="176"/>
        <end position="248"/>
    </location>
</feature>
<accession>A0A4U5P0P0</accession>
<dbReference type="GO" id="GO:0006338">
    <property type="term" value="P:chromatin remodeling"/>
    <property type="evidence" value="ECO:0007669"/>
    <property type="project" value="InterPro"/>
</dbReference>
<dbReference type="InterPro" id="IPR008468">
    <property type="entry name" value="DMAP1"/>
</dbReference>
<feature type="coiled-coil region" evidence="6">
    <location>
        <begin position="263"/>
        <end position="290"/>
    </location>
</feature>
<dbReference type="PANTHER" id="PTHR12855:SF10">
    <property type="entry name" value="DNA METHYLTRANSFERASE 1-ASSOCIATED PROTEIN 1"/>
    <property type="match status" value="1"/>
</dbReference>
<dbReference type="STRING" id="34508.A0A4U5P0P0"/>
<evidence type="ECO:0008006" key="12">
    <source>
        <dbReference type="Google" id="ProtNLM"/>
    </source>
</evidence>
<protein>
    <recommendedName>
        <fullName evidence="12">Myb-like domain-containing protein</fullName>
    </recommendedName>
</protein>
<dbReference type="Pfam" id="PF05499">
    <property type="entry name" value="DMAP1"/>
    <property type="match status" value="1"/>
</dbReference>
<dbReference type="GO" id="GO:0003714">
    <property type="term" value="F:transcription corepressor activity"/>
    <property type="evidence" value="ECO:0007669"/>
    <property type="project" value="TreeGrafter"/>
</dbReference>
<dbReference type="Pfam" id="PF16282">
    <property type="entry name" value="SANT_DAMP1_like"/>
    <property type="match status" value="1"/>
</dbReference>
<keyword evidence="11" id="KW-1185">Reference proteome</keyword>
<dbReference type="GO" id="GO:0006281">
    <property type="term" value="P:DNA repair"/>
    <property type="evidence" value="ECO:0007669"/>
    <property type="project" value="InterPro"/>
</dbReference>
<evidence type="ECO:0000313" key="11">
    <source>
        <dbReference type="Proteomes" id="UP000298663"/>
    </source>
</evidence>
<dbReference type="GO" id="GO:0000812">
    <property type="term" value="C:Swr1 complex"/>
    <property type="evidence" value="ECO:0007669"/>
    <property type="project" value="TreeGrafter"/>
</dbReference>
<organism evidence="10 11">
    <name type="scientific">Steinernema carpocapsae</name>
    <name type="common">Entomopathogenic nematode</name>
    <dbReference type="NCBI Taxonomy" id="34508"/>
    <lineage>
        <taxon>Eukaryota</taxon>
        <taxon>Metazoa</taxon>
        <taxon>Ecdysozoa</taxon>
        <taxon>Nematoda</taxon>
        <taxon>Chromadorea</taxon>
        <taxon>Rhabditida</taxon>
        <taxon>Tylenchina</taxon>
        <taxon>Panagrolaimomorpha</taxon>
        <taxon>Strongyloidoidea</taxon>
        <taxon>Steinernematidae</taxon>
        <taxon>Steinernema</taxon>
    </lineage>
</organism>
<evidence type="ECO:0000256" key="2">
    <source>
        <dbReference type="ARBA" id="ARBA00022853"/>
    </source>
</evidence>
<proteinExistence type="predicted"/>
<reference evidence="10 11" key="2">
    <citation type="journal article" date="2019" name="G3 (Bethesda)">
        <title>Hybrid Assembly of the Genome of the Entomopathogenic Nematode Steinernema carpocapsae Identifies the X-Chromosome.</title>
        <authorList>
            <person name="Serra L."/>
            <person name="Macchietto M."/>
            <person name="Macias-Munoz A."/>
            <person name="McGill C.J."/>
            <person name="Rodriguez I.M."/>
            <person name="Rodriguez B."/>
            <person name="Murad R."/>
            <person name="Mortazavi A."/>
        </authorList>
    </citation>
    <scope>NUCLEOTIDE SEQUENCE [LARGE SCALE GENOMIC DNA]</scope>
    <source>
        <strain evidence="10 11">ALL</strain>
    </source>
</reference>
<keyword evidence="4" id="KW-0804">Transcription</keyword>
<dbReference type="OrthoDB" id="19740at2759"/>
<dbReference type="InterPro" id="IPR027109">
    <property type="entry name" value="Swc4/Dmap1"/>
</dbReference>
<feature type="coiled-coil region" evidence="6">
    <location>
        <begin position="401"/>
        <end position="435"/>
    </location>
</feature>
<keyword evidence="3" id="KW-0805">Transcription regulation</keyword>